<dbReference type="Proteomes" id="UP000239494">
    <property type="component" value="Unassembled WGS sequence"/>
</dbReference>
<dbReference type="AlphaFoldDB" id="A0A2T0T4A1"/>
<evidence type="ECO:0000313" key="2">
    <source>
        <dbReference type="EMBL" id="PRY40454.1"/>
    </source>
</evidence>
<comment type="caution">
    <text evidence="2">The sequence shown here is derived from an EMBL/GenBank/DDBJ whole genome shotgun (WGS) entry which is preliminary data.</text>
</comment>
<dbReference type="Gene3D" id="1.10.1200.10">
    <property type="entry name" value="ACP-like"/>
    <property type="match status" value="1"/>
</dbReference>
<dbReference type="EMBL" id="PVTF01000006">
    <property type="protein sequence ID" value="PRY40454.1"/>
    <property type="molecule type" value="Genomic_DNA"/>
</dbReference>
<dbReference type="Pfam" id="PF00550">
    <property type="entry name" value="PP-binding"/>
    <property type="match status" value="1"/>
</dbReference>
<proteinExistence type="predicted"/>
<dbReference type="RefSeq" id="WP_106189334.1">
    <property type="nucleotide sequence ID" value="NZ_PVTF01000006.1"/>
</dbReference>
<accession>A0A2T0T4A1</accession>
<dbReference type="InterPro" id="IPR036736">
    <property type="entry name" value="ACP-like_sf"/>
</dbReference>
<evidence type="ECO:0000259" key="1">
    <source>
        <dbReference type="PROSITE" id="PS50075"/>
    </source>
</evidence>
<dbReference type="SUPFAM" id="SSF47336">
    <property type="entry name" value="ACP-like"/>
    <property type="match status" value="1"/>
</dbReference>
<evidence type="ECO:0000313" key="3">
    <source>
        <dbReference type="Proteomes" id="UP000239494"/>
    </source>
</evidence>
<feature type="domain" description="Carrier" evidence="1">
    <location>
        <begin position="2"/>
        <end position="76"/>
    </location>
</feature>
<organism evidence="2 3">
    <name type="scientific">Umezawaea tangerina</name>
    <dbReference type="NCBI Taxonomy" id="84725"/>
    <lineage>
        <taxon>Bacteria</taxon>
        <taxon>Bacillati</taxon>
        <taxon>Actinomycetota</taxon>
        <taxon>Actinomycetes</taxon>
        <taxon>Pseudonocardiales</taxon>
        <taxon>Pseudonocardiaceae</taxon>
        <taxon>Umezawaea</taxon>
    </lineage>
</organism>
<dbReference type="InterPro" id="IPR009081">
    <property type="entry name" value="PP-bd_ACP"/>
</dbReference>
<dbReference type="PROSITE" id="PS50075">
    <property type="entry name" value="CARRIER"/>
    <property type="match status" value="1"/>
</dbReference>
<sequence>MSSTDAVLLDLLTTRFNVPEREITPESTMDELDIDSLALAELALALQEDVGARIEDHEATKDTTVAQLTATLAAKRATAPVQ</sequence>
<reference evidence="2 3" key="1">
    <citation type="submission" date="2018-03" db="EMBL/GenBank/DDBJ databases">
        <title>Genomic Encyclopedia of Archaeal and Bacterial Type Strains, Phase II (KMG-II): from individual species to whole genera.</title>
        <authorList>
            <person name="Goeker M."/>
        </authorList>
    </citation>
    <scope>NUCLEOTIDE SEQUENCE [LARGE SCALE GENOMIC DNA]</scope>
    <source>
        <strain evidence="2 3">DSM 44720</strain>
    </source>
</reference>
<name>A0A2T0T4A1_9PSEU</name>
<keyword evidence="3" id="KW-1185">Reference proteome</keyword>
<gene>
    <name evidence="2" type="ORF">CLV43_106190</name>
</gene>
<protein>
    <submittedName>
        <fullName evidence="2">Acyl carrier protein</fullName>
    </submittedName>
</protein>